<name>A0A9P8U8Y5_9PEZI</name>
<dbReference type="Proteomes" id="UP000758603">
    <property type="component" value="Unassembled WGS sequence"/>
</dbReference>
<keyword evidence="5" id="KW-1185">Reference proteome</keyword>
<dbReference type="PANTHER" id="PTHR47655:SF3">
    <property type="entry name" value="ZN(II)2CYS6 TRANSCRIPTION FACTOR (EUROFUNG)"/>
    <property type="match status" value="1"/>
</dbReference>
<dbReference type="EMBL" id="JAGPXC010000011">
    <property type="protein sequence ID" value="KAH6645694.1"/>
    <property type="molecule type" value="Genomic_DNA"/>
</dbReference>
<sequence>MDRRKRAWRACQRCRQKKTKCDGEFPCKRCKNEGLVCTAGIIKKTEYKRIPMGYAEVLESTQLALIATVHKLYAMVRNGQQWDLAEPELNDRGQPIIHNIATLLGSIRSNADADLPPHTVFPEDEGGLAKLAAELELPQQDSNMVPIKLETDFACSRTERASSSELDHSDSGQDYRNTVMSSQNVQPDYPESFTSYNDFYTNTVPTEMDPSAMFPVQSNTNPAAVPSWKMARPTQWALLPNNFIL</sequence>
<evidence type="ECO:0000259" key="3">
    <source>
        <dbReference type="PROSITE" id="PS50048"/>
    </source>
</evidence>
<dbReference type="GeneID" id="70127671"/>
<feature type="region of interest" description="Disordered" evidence="2">
    <location>
        <begin position="156"/>
        <end position="176"/>
    </location>
</feature>
<dbReference type="PANTHER" id="PTHR47655">
    <property type="entry name" value="QUINIC ACID UTILIZATION ACTIVATOR"/>
    <property type="match status" value="1"/>
</dbReference>
<comment type="caution">
    <text evidence="4">The sequence shown here is derived from an EMBL/GenBank/DDBJ whole genome shotgun (WGS) entry which is preliminary data.</text>
</comment>
<evidence type="ECO:0000313" key="4">
    <source>
        <dbReference type="EMBL" id="KAH6645694.1"/>
    </source>
</evidence>
<dbReference type="Pfam" id="PF00172">
    <property type="entry name" value="Zn_clus"/>
    <property type="match status" value="1"/>
</dbReference>
<dbReference type="InterPro" id="IPR036864">
    <property type="entry name" value="Zn2-C6_fun-type_DNA-bd_sf"/>
</dbReference>
<gene>
    <name evidence="4" type="ORF">BKA67DRAFT_526760</name>
</gene>
<dbReference type="OrthoDB" id="4151048at2759"/>
<dbReference type="PROSITE" id="PS00463">
    <property type="entry name" value="ZN2_CY6_FUNGAL_1"/>
    <property type="match status" value="1"/>
</dbReference>
<dbReference type="InterPro" id="IPR001138">
    <property type="entry name" value="Zn2Cys6_DnaBD"/>
</dbReference>
<dbReference type="InterPro" id="IPR052783">
    <property type="entry name" value="Metabolic/Drug-Res_Regulator"/>
</dbReference>
<dbReference type="SMART" id="SM00066">
    <property type="entry name" value="GAL4"/>
    <property type="match status" value="1"/>
</dbReference>
<evidence type="ECO:0000256" key="1">
    <source>
        <dbReference type="ARBA" id="ARBA00023242"/>
    </source>
</evidence>
<dbReference type="PROSITE" id="PS50048">
    <property type="entry name" value="ZN2_CY6_FUNGAL_2"/>
    <property type="match status" value="1"/>
</dbReference>
<dbReference type="CDD" id="cd00067">
    <property type="entry name" value="GAL4"/>
    <property type="match status" value="1"/>
</dbReference>
<dbReference type="RefSeq" id="XP_045952208.1">
    <property type="nucleotide sequence ID" value="XM_046098779.1"/>
</dbReference>
<dbReference type="GO" id="GO:0000981">
    <property type="term" value="F:DNA-binding transcription factor activity, RNA polymerase II-specific"/>
    <property type="evidence" value="ECO:0007669"/>
    <property type="project" value="InterPro"/>
</dbReference>
<keyword evidence="1" id="KW-0539">Nucleus</keyword>
<dbReference type="Gene3D" id="4.10.240.10">
    <property type="entry name" value="Zn(2)-C6 fungal-type DNA-binding domain"/>
    <property type="match status" value="1"/>
</dbReference>
<protein>
    <recommendedName>
        <fullName evidence="3">Zn(2)-C6 fungal-type domain-containing protein</fullName>
    </recommendedName>
</protein>
<evidence type="ECO:0000313" key="5">
    <source>
        <dbReference type="Proteomes" id="UP000758603"/>
    </source>
</evidence>
<dbReference type="GO" id="GO:0008270">
    <property type="term" value="F:zinc ion binding"/>
    <property type="evidence" value="ECO:0007669"/>
    <property type="project" value="InterPro"/>
</dbReference>
<organism evidence="4 5">
    <name type="scientific">Truncatella angustata</name>
    <dbReference type="NCBI Taxonomy" id="152316"/>
    <lineage>
        <taxon>Eukaryota</taxon>
        <taxon>Fungi</taxon>
        <taxon>Dikarya</taxon>
        <taxon>Ascomycota</taxon>
        <taxon>Pezizomycotina</taxon>
        <taxon>Sordariomycetes</taxon>
        <taxon>Xylariomycetidae</taxon>
        <taxon>Amphisphaeriales</taxon>
        <taxon>Sporocadaceae</taxon>
        <taxon>Truncatella</taxon>
    </lineage>
</organism>
<dbReference type="AlphaFoldDB" id="A0A9P8U8Y5"/>
<accession>A0A9P8U8Y5</accession>
<feature type="compositionally biased region" description="Basic and acidic residues" evidence="2">
    <location>
        <begin position="157"/>
        <end position="173"/>
    </location>
</feature>
<dbReference type="SUPFAM" id="SSF57701">
    <property type="entry name" value="Zn2/Cys6 DNA-binding domain"/>
    <property type="match status" value="1"/>
</dbReference>
<feature type="domain" description="Zn(2)-C6 fungal-type" evidence="3">
    <location>
        <begin position="10"/>
        <end position="39"/>
    </location>
</feature>
<evidence type="ECO:0000256" key="2">
    <source>
        <dbReference type="SAM" id="MobiDB-lite"/>
    </source>
</evidence>
<reference evidence="4" key="1">
    <citation type="journal article" date="2021" name="Nat. Commun.">
        <title>Genetic determinants of endophytism in the Arabidopsis root mycobiome.</title>
        <authorList>
            <person name="Mesny F."/>
            <person name="Miyauchi S."/>
            <person name="Thiergart T."/>
            <person name="Pickel B."/>
            <person name="Atanasova L."/>
            <person name="Karlsson M."/>
            <person name="Huettel B."/>
            <person name="Barry K.W."/>
            <person name="Haridas S."/>
            <person name="Chen C."/>
            <person name="Bauer D."/>
            <person name="Andreopoulos W."/>
            <person name="Pangilinan J."/>
            <person name="LaButti K."/>
            <person name="Riley R."/>
            <person name="Lipzen A."/>
            <person name="Clum A."/>
            <person name="Drula E."/>
            <person name="Henrissat B."/>
            <person name="Kohler A."/>
            <person name="Grigoriev I.V."/>
            <person name="Martin F.M."/>
            <person name="Hacquard S."/>
        </authorList>
    </citation>
    <scope>NUCLEOTIDE SEQUENCE</scope>
    <source>
        <strain evidence="4">MPI-SDFR-AT-0073</strain>
    </source>
</reference>
<proteinExistence type="predicted"/>